<dbReference type="PROSITE" id="PS01336">
    <property type="entry name" value="ADOMETDC"/>
    <property type="match status" value="1"/>
</dbReference>
<organism evidence="15 16">
    <name type="scientific">Smittium megazygosporum</name>
    <dbReference type="NCBI Taxonomy" id="133381"/>
    <lineage>
        <taxon>Eukaryota</taxon>
        <taxon>Fungi</taxon>
        <taxon>Fungi incertae sedis</taxon>
        <taxon>Zoopagomycota</taxon>
        <taxon>Kickxellomycotina</taxon>
        <taxon>Harpellomycetes</taxon>
        <taxon>Harpellales</taxon>
        <taxon>Legeriomycetaceae</taxon>
        <taxon>Smittium</taxon>
    </lineage>
</organism>
<dbReference type="SUPFAM" id="SSF56276">
    <property type="entry name" value="S-adenosylmethionine decarboxylase"/>
    <property type="match status" value="1"/>
</dbReference>
<comment type="pathway">
    <text evidence="2">Amine and polyamine biosynthesis; S-adenosylmethioninamine biosynthesis; S-adenosylmethioninamine from S-adenosyl-L-methionine: step 1/1.</text>
</comment>
<comment type="cofactor">
    <cofactor evidence="1">
        <name>pyruvate</name>
        <dbReference type="ChEBI" id="CHEBI:15361"/>
    </cofactor>
</comment>
<dbReference type="STRING" id="133381.A0A2T9ZIF8"/>
<feature type="compositionally biased region" description="Polar residues" evidence="14">
    <location>
        <begin position="40"/>
        <end position="53"/>
    </location>
</feature>
<keyword evidence="5" id="KW-0949">S-adenosyl-L-methionine</keyword>
<keyword evidence="7" id="KW-0068">Autocatalytic cleavage</keyword>
<dbReference type="Gene3D" id="3.60.90.10">
    <property type="entry name" value="S-adenosylmethionine decarboxylase"/>
    <property type="match status" value="1"/>
</dbReference>
<dbReference type="PANTHER" id="PTHR11570:SF0">
    <property type="entry name" value="S-ADENOSYLMETHIONINE DECARBOXYLASE PROENZYME"/>
    <property type="match status" value="1"/>
</dbReference>
<dbReference type="UniPathway" id="UPA00331">
    <property type="reaction ID" value="UER00451"/>
</dbReference>
<dbReference type="PANTHER" id="PTHR11570">
    <property type="entry name" value="S-ADENOSYLMETHIONINE DECARBOXYLASE"/>
    <property type="match status" value="1"/>
</dbReference>
<evidence type="ECO:0000256" key="1">
    <source>
        <dbReference type="ARBA" id="ARBA00001928"/>
    </source>
</evidence>
<evidence type="ECO:0000313" key="15">
    <source>
        <dbReference type="EMBL" id="PVV04287.1"/>
    </source>
</evidence>
<dbReference type="InterPro" id="IPR016067">
    <property type="entry name" value="S-AdoMet_deCO2ase_core"/>
</dbReference>
<gene>
    <name evidence="15" type="ORF">BB560_001212</name>
</gene>
<keyword evidence="9" id="KW-0620">Polyamine biosynthesis</keyword>
<keyword evidence="16" id="KW-1185">Reference proteome</keyword>
<sequence>MTLATVVDLSSDMQIADDALQSKVIIGSNHEKSCPVLSLKSSTSNQDFTSPLPKTNLDPDSPLSSALPFPSSNLVFPNSTLASQSSASISTLLNATTPFGANSTYSDGYTGCFEGPEKLLEIWFSRSPNRSPPPTSPSLRSIPRSLLEQVLSLVHCTILDYSSNSHFDSYLLSESSMFVFTDKLILKTCGTTTLLLALKQILNLASSICNFNIVSKLFYSRKSFMFPDKQPVPHNSWAGEVDYLDTIFSSGKSYIIGDLKSDYWHLYVASNFSLKPSTLDQKNIVCSNPPVFEDSDITVEILMTGLDQNKMKLMYCGCVDGAEEGLEGGKIVQDISGLSDIYPTASASSYLFSPCGFSSNGMLENSYFTVHITPEESCSYASFETNFPLSPSSQTSKSDPNSHTLSSLVHNVVSLYNPKQFTVTVFYTSNLLSHNSTFSFKDFVVSLPGSSPYFASDKIFYEIDDYHLRYFHFIKS</sequence>
<evidence type="ECO:0000256" key="2">
    <source>
        <dbReference type="ARBA" id="ARBA00004911"/>
    </source>
</evidence>
<keyword evidence="10" id="KW-0865">Zymogen</keyword>
<dbReference type="InterPro" id="IPR001985">
    <property type="entry name" value="S-AdoMet_decarboxylase_euk"/>
</dbReference>
<reference evidence="15 16" key="1">
    <citation type="journal article" date="2018" name="MBio">
        <title>Comparative Genomics Reveals the Core Gene Toolbox for the Fungus-Insect Symbiosis.</title>
        <authorList>
            <person name="Wang Y."/>
            <person name="Stata M."/>
            <person name="Wang W."/>
            <person name="Stajich J.E."/>
            <person name="White M.M."/>
            <person name="Moncalvo J.M."/>
        </authorList>
    </citation>
    <scope>NUCLEOTIDE SEQUENCE [LARGE SCALE GENOMIC DNA]</scope>
    <source>
        <strain evidence="15 16">SC-DP-2</strain>
    </source>
</reference>
<feature type="region of interest" description="Disordered" evidence="14">
    <location>
        <begin position="40"/>
        <end position="63"/>
    </location>
</feature>
<accession>A0A2T9ZIF8</accession>
<evidence type="ECO:0000256" key="12">
    <source>
        <dbReference type="ARBA" id="ARBA00023270"/>
    </source>
</evidence>
<dbReference type="OrthoDB" id="1068353at2759"/>
<evidence type="ECO:0000313" key="16">
    <source>
        <dbReference type="Proteomes" id="UP000245609"/>
    </source>
</evidence>
<evidence type="ECO:0000256" key="9">
    <source>
        <dbReference type="ARBA" id="ARBA00023115"/>
    </source>
</evidence>
<evidence type="ECO:0000256" key="10">
    <source>
        <dbReference type="ARBA" id="ARBA00023145"/>
    </source>
</evidence>
<evidence type="ECO:0000256" key="4">
    <source>
        <dbReference type="ARBA" id="ARBA00012357"/>
    </source>
</evidence>
<comment type="similarity">
    <text evidence="3">Belongs to the eukaryotic AdoMetDC family.</text>
</comment>
<keyword evidence="12" id="KW-0704">Schiff base</keyword>
<dbReference type="GO" id="GO:0005829">
    <property type="term" value="C:cytosol"/>
    <property type="evidence" value="ECO:0007669"/>
    <property type="project" value="TreeGrafter"/>
</dbReference>
<evidence type="ECO:0000256" key="7">
    <source>
        <dbReference type="ARBA" id="ARBA00022813"/>
    </source>
</evidence>
<dbReference type="EC" id="4.1.1.50" evidence="4"/>
<evidence type="ECO:0000256" key="5">
    <source>
        <dbReference type="ARBA" id="ARBA00022691"/>
    </source>
</evidence>
<evidence type="ECO:0000256" key="6">
    <source>
        <dbReference type="ARBA" id="ARBA00022793"/>
    </source>
</evidence>
<dbReference type="InterPro" id="IPR018166">
    <property type="entry name" value="S-AdoMet_deCO2ase_CS"/>
</dbReference>
<keyword evidence="11" id="KW-0456">Lyase</keyword>
<keyword evidence="6" id="KW-0210">Decarboxylase</keyword>
<dbReference type="GO" id="GO:0006597">
    <property type="term" value="P:spermine biosynthetic process"/>
    <property type="evidence" value="ECO:0007669"/>
    <property type="project" value="InterPro"/>
</dbReference>
<dbReference type="NCBIfam" id="TIGR00535">
    <property type="entry name" value="SAM_DCase"/>
    <property type="match status" value="1"/>
</dbReference>
<dbReference type="Pfam" id="PF01536">
    <property type="entry name" value="SAM_decarbox"/>
    <property type="match status" value="1"/>
</dbReference>
<protein>
    <recommendedName>
        <fullName evidence="4">adenosylmethionine decarboxylase</fullName>
        <ecNumber evidence="4">4.1.1.50</ecNumber>
    </recommendedName>
</protein>
<evidence type="ECO:0000256" key="13">
    <source>
        <dbReference type="ARBA" id="ARBA00023317"/>
    </source>
</evidence>
<evidence type="ECO:0000256" key="14">
    <source>
        <dbReference type="SAM" id="MobiDB-lite"/>
    </source>
</evidence>
<comment type="caution">
    <text evidence="15">The sequence shown here is derived from an EMBL/GenBank/DDBJ whole genome shotgun (WGS) entry which is preliminary data.</text>
</comment>
<name>A0A2T9ZIF8_9FUNG</name>
<dbReference type="EMBL" id="MBFS01000142">
    <property type="protein sequence ID" value="PVV04287.1"/>
    <property type="molecule type" value="Genomic_DNA"/>
</dbReference>
<dbReference type="AlphaFoldDB" id="A0A2T9ZIF8"/>
<dbReference type="InterPro" id="IPR048283">
    <property type="entry name" value="AdoMetDC-like"/>
</dbReference>
<evidence type="ECO:0000256" key="11">
    <source>
        <dbReference type="ARBA" id="ARBA00023239"/>
    </source>
</evidence>
<evidence type="ECO:0000256" key="8">
    <source>
        <dbReference type="ARBA" id="ARBA00023066"/>
    </source>
</evidence>
<proteinExistence type="inferred from homology"/>
<keyword evidence="8" id="KW-0745">Spermidine biosynthesis</keyword>
<evidence type="ECO:0000256" key="3">
    <source>
        <dbReference type="ARBA" id="ARBA00008466"/>
    </source>
</evidence>
<dbReference type="GO" id="GO:0008295">
    <property type="term" value="P:spermidine biosynthetic process"/>
    <property type="evidence" value="ECO:0007669"/>
    <property type="project" value="UniProtKB-KW"/>
</dbReference>
<keyword evidence="13" id="KW-0670">Pyruvate</keyword>
<dbReference type="Proteomes" id="UP000245609">
    <property type="component" value="Unassembled WGS sequence"/>
</dbReference>
<dbReference type="GO" id="GO:0004014">
    <property type="term" value="F:adenosylmethionine decarboxylase activity"/>
    <property type="evidence" value="ECO:0007669"/>
    <property type="project" value="UniProtKB-EC"/>
</dbReference>